<organism evidence="12 13">
    <name type="scientific">Kordiimonas sediminis</name>
    <dbReference type="NCBI Taxonomy" id="1735581"/>
    <lineage>
        <taxon>Bacteria</taxon>
        <taxon>Pseudomonadati</taxon>
        <taxon>Pseudomonadota</taxon>
        <taxon>Alphaproteobacteria</taxon>
        <taxon>Kordiimonadales</taxon>
        <taxon>Kordiimonadaceae</taxon>
        <taxon>Kordiimonas</taxon>
    </lineage>
</organism>
<evidence type="ECO:0000313" key="12">
    <source>
        <dbReference type="EMBL" id="GHF12867.1"/>
    </source>
</evidence>
<name>A0A919AJM4_9PROT</name>
<evidence type="ECO:0000256" key="2">
    <source>
        <dbReference type="ARBA" id="ARBA00008016"/>
    </source>
</evidence>
<comment type="similarity">
    <text evidence="2 9 10">Belongs to the RecF family.</text>
</comment>
<dbReference type="HAMAP" id="MF_00365">
    <property type="entry name" value="RecF"/>
    <property type="match status" value="1"/>
</dbReference>
<keyword evidence="13" id="KW-1185">Reference proteome</keyword>
<dbReference type="SUPFAM" id="SSF52540">
    <property type="entry name" value="P-loop containing nucleoside triphosphate hydrolases"/>
    <property type="match status" value="1"/>
</dbReference>
<proteinExistence type="inferred from homology"/>
<dbReference type="GO" id="GO:0009432">
    <property type="term" value="P:SOS response"/>
    <property type="evidence" value="ECO:0007669"/>
    <property type="project" value="UniProtKB-UniRule"/>
</dbReference>
<dbReference type="AlphaFoldDB" id="A0A919AJM4"/>
<keyword evidence="9 10" id="KW-0742">SOS response</keyword>
<reference evidence="12" key="2">
    <citation type="submission" date="2020-09" db="EMBL/GenBank/DDBJ databases">
        <authorList>
            <person name="Sun Q."/>
            <person name="Kim S."/>
        </authorList>
    </citation>
    <scope>NUCLEOTIDE SEQUENCE</scope>
    <source>
        <strain evidence="12">KCTC 42590</strain>
    </source>
</reference>
<dbReference type="GO" id="GO:0006260">
    <property type="term" value="P:DNA replication"/>
    <property type="evidence" value="ECO:0007669"/>
    <property type="project" value="UniProtKB-UniRule"/>
</dbReference>
<evidence type="ECO:0000313" key="13">
    <source>
        <dbReference type="Proteomes" id="UP000630923"/>
    </source>
</evidence>
<sequence length="393" mass="42132">MLQSAKANLPAPVKIGRLVLTDYRGYSRAQLSVDPDSPLIVLTGPNGAGKTNVLEAISYLAPGRGLRGSGLGDITRAGTSNGWAVSAQLDIEGEAIKVGTGFGQVAGNGSRRLVKLDGETQSTSNCLGERWTVSWLTPQMDRLFIEGPSSRRRFLDRLVIGLFPDHSRQIGAYERVMRDRNKLLSEQGLRADTAWLSALEVKMAEHAVAIAVARLEYASQLAGKLADNSDGAGSHFPKAGLALDGELEQMLQEGMPPVEVEAAYKDTLKAVRAVDAGAGRSSRGVHKSDLLVTHLGKSMPAEFCSTGEQKALLIALTLANARLVADLRGHSPVLLLDEIVAHLDDKRRAALFDALKDIGGQCWLTGTDTVLFDAIKQDAQFFKVCDGTIHPSQ</sequence>
<evidence type="ECO:0000256" key="9">
    <source>
        <dbReference type="HAMAP-Rule" id="MF_00365"/>
    </source>
</evidence>
<evidence type="ECO:0000256" key="1">
    <source>
        <dbReference type="ARBA" id="ARBA00004496"/>
    </source>
</evidence>
<accession>A0A919AJM4</accession>
<evidence type="ECO:0000256" key="6">
    <source>
        <dbReference type="ARBA" id="ARBA00022741"/>
    </source>
</evidence>
<dbReference type="EMBL" id="BNCI01000001">
    <property type="protein sequence ID" value="GHF12867.1"/>
    <property type="molecule type" value="Genomic_DNA"/>
</dbReference>
<comment type="function">
    <text evidence="9 10">The RecF protein is involved in DNA metabolism; it is required for DNA replication and normal SOS inducibility. RecF binds preferentially to single-stranded, linear DNA. It also seems to bind ATP.</text>
</comment>
<dbReference type="PROSITE" id="PS00618">
    <property type="entry name" value="RECF_2"/>
    <property type="match status" value="1"/>
</dbReference>
<dbReference type="GO" id="GO:0000731">
    <property type="term" value="P:DNA synthesis involved in DNA repair"/>
    <property type="evidence" value="ECO:0007669"/>
    <property type="project" value="TreeGrafter"/>
</dbReference>
<keyword evidence="4 9" id="KW-0963">Cytoplasm</keyword>
<dbReference type="Pfam" id="PF02463">
    <property type="entry name" value="SMC_N"/>
    <property type="match status" value="1"/>
</dbReference>
<dbReference type="PANTHER" id="PTHR32182:SF0">
    <property type="entry name" value="DNA REPLICATION AND REPAIR PROTEIN RECF"/>
    <property type="match status" value="1"/>
</dbReference>
<evidence type="ECO:0000259" key="11">
    <source>
        <dbReference type="Pfam" id="PF02463"/>
    </source>
</evidence>
<dbReference type="GO" id="GO:0005524">
    <property type="term" value="F:ATP binding"/>
    <property type="evidence" value="ECO:0007669"/>
    <property type="project" value="UniProtKB-UniRule"/>
</dbReference>
<evidence type="ECO:0000256" key="3">
    <source>
        <dbReference type="ARBA" id="ARBA00020170"/>
    </source>
</evidence>
<evidence type="ECO:0000256" key="10">
    <source>
        <dbReference type="RuleBase" id="RU000578"/>
    </source>
</evidence>
<dbReference type="GO" id="GO:0003697">
    <property type="term" value="F:single-stranded DNA binding"/>
    <property type="evidence" value="ECO:0007669"/>
    <property type="project" value="UniProtKB-UniRule"/>
</dbReference>
<feature type="domain" description="RecF/RecN/SMC N-terminal" evidence="11">
    <location>
        <begin position="15"/>
        <end position="359"/>
    </location>
</feature>
<comment type="caution">
    <text evidence="12">The sequence shown here is derived from an EMBL/GenBank/DDBJ whole genome shotgun (WGS) entry which is preliminary data.</text>
</comment>
<dbReference type="PANTHER" id="PTHR32182">
    <property type="entry name" value="DNA REPLICATION AND REPAIR PROTEIN RECF"/>
    <property type="match status" value="1"/>
</dbReference>
<evidence type="ECO:0000256" key="7">
    <source>
        <dbReference type="ARBA" id="ARBA00022840"/>
    </source>
</evidence>
<evidence type="ECO:0000256" key="4">
    <source>
        <dbReference type="ARBA" id="ARBA00022490"/>
    </source>
</evidence>
<gene>
    <name evidence="9 12" type="primary">recF</name>
    <name evidence="12" type="ORF">GCM10017044_03540</name>
</gene>
<dbReference type="Gene3D" id="1.20.1050.90">
    <property type="entry name" value="RecF/RecN/SMC, N-terminal domain"/>
    <property type="match status" value="1"/>
</dbReference>
<keyword evidence="9 10" id="KW-0234">DNA repair</keyword>
<keyword evidence="7 9" id="KW-0067">ATP-binding</keyword>
<dbReference type="GO" id="GO:0006302">
    <property type="term" value="P:double-strand break repair"/>
    <property type="evidence" value="ECO:0007669"/>
    <property type="project" value="TreeGrafter"/>
</dbReference>
<comment type="subcellular location">
    <subcellularLocation>
        <location evidence="1 9 10">Cytoplasm</location>
    </subcellularLocation>
</comment>
<evidence type="ECO:0000256" key="5">
    <source>
        <dbReference type="ARBA" id="ARBA00022705"/>
    </source>
</evidence>
<keyword evidence="5 9" id="KW-0235">DNA replication</keyword>
<dbReference type="InterPro" id="IPR018078">
    <property type="entry name" value="DNA-binding_RecF_CS"/>
</dbReference>
<keyword evidence="6 9" id="KW-0547">Nucleotide-binding</keyword>
<keyword evidence="8 9" id="KW-0238">DNA-binding</keyword>
<dbReference type="NCBIfam" id="TIGR00611">
    <property type="entry name" value="recf"/>
    <property type="match status" value="1"/>
</dbReference>
<feature type="binding site" evidence="9">
    <location>
        <begin position="44"/>
        <end position="51"/>
    </location>
    <ligand>
        <name>ATP</name>
        <dbReference type="ChEBI" id="CHEBI:30616"/>
    </ligand>
</feature>
<dbReference type="RefSeq" id="WP_191249840.1">
    <property type="nucleotide sequence ID" value="NZ_BNCI01000001.1"/>
</dbReference>
<dbReference type="InterPro" id="IPR001238">
    <property type="entry name" value="DNA-binding_RecF"/>
</dbReference>
<dbReference type="InterPro" id="IPR003395">
    <property type="entry name" value="RecF/RecN/SMC_N"/>
</dbReference>
<dbReference type="InterPro" id="IPR027417">
    <property type="entry name" value="P-loop_NTPase"/>
</dbReference>
<keyword evidence="9 10" id="KW-0227">DNA damage</keyword>
<protein>
    <recommendedName>
        <fullName evidence="3 9">DNA replication and repair protein RecF</fullName>
    </recommendedName>
</protein>
<dbReference type="Gene3D" id="3.40.50.300">
    <property type="entry name" value="P-loop containing nucleotide triphosphate hydrolases"/>
    <property type="match status" value="1"/>
</dbReference>
<reference evidence="12" key="1">
    <citation type="journal article" date="2014" name="Int. J. Syst. Evol. Microbiol.">
        <title>Complete genome sequence of Corynebacterium casei LMG S-19264T (=DSM 44701T), isolated from a smear-ripened cheese.</title>
        <authorList>
            <consortium name="US DOE Joint Genome Institute (JGI-PGF)"/>
            <person name="Walter F."/>
            <person name="Albersmeier A."/>
            <person name="Kalinowski J."/>
            <person name="Ruckert C."/>
        </authorList>
    </citation>
    <scope>NUCLEOTIDE SEQUENCE</scope>
    <source>
        <strain evidence="12">KCTC 42590</strain>
    </source>
</reference>
<dbReference type="Proteomes" id="UP000630923">
    <property type="component" value="Unassembled WGS sequence"/>
</dbReference>
<evidence type="ECO:0000256" key="8">
    <source>
        <dbReference type="ARBA" id="ARBA00023125"/>
    </source>
</evidence>
<dbReference type="PROSITE" id="PS00617">
    <property type="entry name" value="RECF_1"/>
    <property type="match status" value="1"/>
</dbReference>
<dbReference type="GO" id="GO:0005737">
    <property type="term" value="C:cytoplasm"/>
    <property type="evidence" value="ECO:0007669"/>
    <property type="project" value="UniProtKB-SubCell"/>
</dbReference>
<dbReference type="InterPro" id="IPR042174">
    <property type="entry name" value="RecF_2"/>
</dbReference>